<dbReference type="Pfam" id="PF00535">
    <property type="entry name" value="Glycos_transf_2"/>
    <property type="match status" value="1"/>
</dbReference>
<evidence type="ECO:0000259" key="12">
    <source>
        <dbReference type="Pfam" id="PF00535"/>
    </source>
</evidence>
<dbReference type="InterPro" id="IPR029044">
    <property type="entry name" value="Nucleotide-diphossugar_trans"/>
</dbReference>
<keyword evidence="14" id="KW-1185">Reference proteome</keyword>
<keyword evidence="4 13" id="KW-0808">Transferase</keyword>
<evidence type="ECO:0000256" key="4">
    <source>
        <dbReference type="ARBA" id="ARBA00022679"/>
    </source>
</evidence>
<dbReference type="HOGENOM" id="CLU_038143_0_0_9"/>
<evidence type="ECO:0000256" key="2">
    <source>
        <dbReference type="ARBA" id="ARBA00022475"/>
    </source>
</evidence>
<keyword evidence="2" id="KW-1003">Cell membrane</keyword>
<reference evidence="13 14" key="1">
    <citation type="journal article" date="2004" name="Nucleic Acids Res.">
        <title>Genome sequence of Symbiobacterium thermophilum, an uncultivable bacterium that depends on microbial commensalism.</title>
        <authorList>
            <person name="Ueda K."/>
            <person name="Yamashita A."/>
            <person name="Ishikawa J."/>
            <person name="Shimada M."/>
            <person name="Watsuji T."/>
            <person name="Morimura K."/>
            <person name="Ikeda H."/>
            <person name="Hattori M."/>
            <person name="Beppu T."/>
        </authorList>
    </citation>
    <scope>NUCLEOTIDE SEQUENCE [LARGE SCALE GENOMIC DNA]</scope>
    <source>
        <strain evidence="14">T / IAM 14863</strain>
    </source>
</reference>
<evidence type="ECO:0000256" key="5">
    <source>
        <dbReference type="ARBA" id="ARBA00022746"/>
    </source>
</evidence>
<evidence type="ECO:0000313" key="14">
    <source>
        <dbReference type="Proteomes" id="UP000000417"/>
    </source>
</evidence>
<dbReference type="Proteomes" id="UP000000417">
    <property type="component" value="Chromosome"/>
</dbReference>
<evidence type="ECO:0000256" key="3">
    <source>
        <dbReference type="ARBA" id="ARBA00022676"/>
    </source>
</evidence>
<dbReference type="STRING" id="292459.STH2817"/>
<sequence length="356" mass="39204">MPPNASLGPNPPPRVSAIVPACNEARSIESAVRSLIRQDYPNLEVVLVNDRSTDGTGAIMDRLAREFPQVTVVHIDRLPAGWLGKNHALWVGARHASGEILLFTDADVHYDPTTVRRAVAFMEQRRLDHLTLAPDLTVRGYWLEAWVGFFVMAFLAYKTPYRANDPRSKVGTGIGAFNMIRRTAYEAIGTHRAISLRPDDDLRLGQRLKRMGHSSHVAMGRGLVSVEWYTSLREAIRGLEKNAFAGLEYNLGTVFASVVGILAIMVWPYVALFLTEGWTLGLYAGAILLQLALYVLANGAGGPRMCQLALAYPVAALLFAYAIARATYLTLRRGGIAWRGTFYPLALLRSQSGLPD</sequence>
<evidence type="ECO:0000256" key="7">
    <source>
        <dbReference type="ARBA" id="ARBA00037281"/>
    </source>
</evidence>
<dbReference type="PANTHER" id="PTHR43646:SF2">
    <property type="entry name" value="GLYCOSYLTRANSFERASE 2-LIKE DOMAIN-CONTAINING PROTEIN"/>
    <property type="match status" value="1"/>
</dbReference>
<accession>Q67KJ6</accession>
<comment type="subcellular location">
    <subcellularLocation>
        <location evidence="1">Cell membrane</location>
    </subcellularLocation>
</comment>
<dbReference type="KEGG" id="sth:STH2817"/>
<dbReference type="InterPro" id="IPR001173">
    <property type="entry name" value="Glyco_trans_2-like"/>
</dbReference>
<comment type="pathway">
    <text evidence="8">Carotenoid biosynthesis; staphyloxanthin biosynthesis; staphyloxanthin from farnesyl diphosphate: step 4/5.</text>
</comment>
<organism evidence="13 14">
    <name type="scientific">Symbiobacterium thermophilum (strain DSM 24528 / JCM 14929 / IAM 14863 / T)</name>
    <dbReference type="NCBI Taxonomy" id="292459"/>
    <lineage>
        <taxon>Bacteria</taxon>
        <taxon>Bacillati</taxon>
        <taxon>Bacillota</taxon>
        <taxon>Clostridia</taxon>
        <taxon>Eubacteriales</taxon>
        <taxon>Symbiobacteriaceae</taxon>
        <taxon>Symbiobacterium</taxon>
    </lineage>
</organism>
<dbReference type="EMBL" id="AP006840">
    <property type="protein sequence ID" value="BAD41802.1"/>
    <property type="molecule type" value="Genomic_DNA"/>
</dbReference>
<feature type="transmembrane region" description="Helical" evidence="11">
    <location>
        <begin position="251"/>
        <end position="274"/>
    </location>
</feature>
<name>Q67KJ6_SYMTH</name>
<dbReference type="GO" id="GO:0016117">
    <property type="term" value="P:carotenoid biosynthetic process"/>
    <property type="evidence" value="ECO:0007669"/>
    <property type="project" value="UniProtKB-KW"/>
</dbReference>
<keyword evidence="3" id="KW-0328">Glycosyltransferase</keyword>
<keyword evidence="6 11" id="KW-0472">Membrane</keyword>
<proteinExistence type="inferred from homology"/>
<keyword evidence="11" id="KW-0812">Transmembrane</keyword>
<keyword evidence="11" id="KW-1133">Transmembrane helix</keyword>
<dbReference type="PANTHER" id="PTHR43646">
    <property type="entry name" value="GLYCOSYLTRANSFERASE"/>
    <property type="match status" value="1"/>
</dbReference>
<evidence type="ECO:0000256" key="11">
    <source>
        <dbReference type="SAM" id="Phobius"/>
    </source>
</evidence>
<dbReference type="GO" id="GO:0016757">
    <property type="term" value="F:glycosyltransferase activity"/>
    <property type="evidence" value="ECO:0007669"/>
    <property type="project" value="UniProtKB-KW"/>
</dbReference>
<comment type="similarity">
    <text evidence="9">Belongs to the glycosyltransferase 2 family. CrtQ subfamily.</text>
</comment>
<evidence type="ECO:0000256" key="9">
    <source>
        <dbReference type="ARBA" id="ARBA00038120"/>
    </source>
</evidence>
<keyword evidence="5" id="KW-0125">Carotenoid biosynthesis</keyword>
<dbReference type="CDD" id="cd06423">
    <property type="entry name" value="CESA_like"/>
    <property type="match status" value="1"/>
</dbReference>
<feature type="domain" description="Glycosyltransferase 2-like" evidence="12">
    <location>
        <begin position="16"/>
        <end position="188"/>
    </location>
</feature>
<dbReference type="eggNOG" id="COG1215">
    <property type="taxonomic scope" value="Bacteria"/>
</dbReference>
<evidence type="ECO:0000313" key="13">
    <source>
        <dbReference type="EMBL" id="BAD41802.1"/>
    </source>
</evidence>
<feature type="transmembrane region" description="Helical" evidence="11">
    <location>
        <begin position="309"/>
        <end position="328"/>
    </location>
</feature>
<dbReference type="GO" id="GO:0005886">
    <property type="term" value="C:plasma membrane"/>
    <property type="evidence" value="ECO:0007669"/>
    <property type="project" value="UniProtKB-SubCell"/>
</dbReference>
<evidence type="ECO:0000256" key="10">
    <source>
        <dbReference type="ARBA" id="ARBA00040345"/>
    </source>
</evidence>
<dbReference type="SUPFAM" id="SSF53448">
    <property type="entry name" value="Nucleotide-diphospho-sugar transferases"/>
    <property type="match status" value="1"/>
</dbReference>
<dbReference type="AlphaFoldDB" id="Q67KJ6"/>
<dbReference type="Gene3D" id="3.90.550.10">
    <property type="entry name" value="Spore Coat Polysaccharide Biosynthesis Protein SpsA, Chain A"/>
    <property type="match status" value="1"/>
</dbReference>
<evidence type="ECO:0000256" key="8">
    <source>
        <dbReference type="ARBA" id="ARBA00037904"/>
    </source>
</evidence>
<protein>
    <recommendedName>
        <fullName evidence="10">4,4'-diaponeurosporenoate glycosyltransferase</fullName>
    </recommendedName>
</protein>
<evidence type="ECO:0000256" key="1">
    <source>
        <dbReference type="ARBA" id="ARBA00004236"/>
    </source>
</evidence>
<evidence type="ECO:0000256" key="6">
    <source>
        <dbReference type="ARBA" id="ARBA00023136"/>
    </source>
</evidence>
<feature type="transmembrane region" description="Helical" evidence="11">
    <location>
        <begin position="280"/>
        <end position="297"/>
    </location>
</feature>
<comment type="function">
    <text evidence="7">Catalyzes the glycosylation of 4,4'-diaponeurosporenoate, i.e. the esterification of glucose at the C1'' position with the carboxyl group of 4,4'-diaponeurosporenic acid, to form glycosyl-4,4'-diaponeurosporenoate. This is a step in the biosynthesis of staphyloxanthin, an orange pigment present in most staphylococci strains.</text>
</comment>
<gene>
    <name evidence="13" type="ordered locus">STH2817</name>
</gene>